<dbReference type="AlphaFoldDB" id="A0A9X8IYE6"/>
<protein>
    <submittedName>
        <fullName evidence="2">Uncharacterized protein</fullName>
    </submittedName>
</protein>
<keyword evidence="1" id="KW-1133">Transmembrane helix</keyword>
<reference evidence="2 3" key="1">
    <citation type="submission" date="2019-01" db="EMBL/GenBank/DDBJ databases">
        <title>Draft genome sequence of heavy metal resistant Bacillus cereus NWUAB01.</title>
        <authorList>
            <person name="Babalola O."/>
            <person name="Aremu B.R."/>
            <person name="Ayangbenro A.S."/>
        </authorList>
    </citation>
    <scope>NUCLEOTIDE SEQUENCE [LARGE SCALE GENOMIC DNA]</scope>
    <source>
        <strain evidence="2 3">NWUAB01</strain>
    </source>
</reference>
<comment type="caution">
    <text evidence="2">The sequence shown here is derived from an EMBL/GenBank/DDBJ whole genome shotgun (WGS) entry which is preliminary data.</text>
</comment>
<proteinExistence type="predicted"/>
<dbReference type="Proteomes" id="UP000253597">
    <property type="component" value="Unassembled WGS sequence"/>
</dbReference>
<accession>A0A9X8IYE6</accession>
<sequence length="67" mass="7630">MRLIYSLMLAVSFGATIYFIDTPKELLFSVLFANLLALMGIGLYKLCDDSGLWETTGEENYYVNNHE</sequence>
<evidence type="ECO:0000313" key="3">
    <source>
        <dbReference type="Proteomes" id="UP000253597"/>
    </source>
</evidence>
<evidence type="ECO:0000313" key="2">
    <source>
        <dbReference type="EMBL" id="RWQ72986.1"/>
    </source>
</evidence>
<keyword evidence="1" id="KW-0812">Transmembrane</keyword>
<gene>
    <name evidence="2" type="ORF">DR116_0016795</name>
</gene>
<dbReference type="EMBL" id="QNGD03000008">
    <property type="protein sequence ID" value="RWQ72986.1"/>
    <property type="molecule type" value="Genomic_DNA"/>
</dbReference>
<feature type="transmembrane region" description="Helical" evidence="1">
    <location>
        <begin position="26"/>
        <end position="44"/>
    </location>
</feature>
<name>A0A9X8IYE6_BACCE</name>
<keyword evidence="1" id="KW-0472">Membrane</keyword>
<organism evidence="2 3">
    <name type="scientific">Bacillus cereus</name>
    <dbReference type="NCBI Taxonomy" id="1396"/>
    <lineage>
        <taxon>Bacteria</taxon>
        <taxon>Bacillati</taxon>
        <taxon>Bacillota</taxon>
        <taxon>Bacilli</taxon>
        <taxon>Bacillales</taxon>
        <taxon>Bacillaceae</taxon>
        <taxon>Bacillus</taxon>
        <taxon>Bacillus cereus group</taxon>
    </lineage>
</organism>
<evidence type="ECO:0000256" key="1">
    <source>
        <dbReference type="SAM" id="Phobius"/>
    </source>
</evidence>